<dbReference type="PROSITE" id="PS50878">
    <property type="entry name" value="RT_POL"/>
    <property type="match status" value="1"/>
</dbReference>
<name>A0AAD1QZV2_PELCU</name>
<organism evidence="2 3">
    <name type="scientific">Pelobates cultripes</name>
    <name type="common">Western spadefoot toad</name>
    <dbReference type="NCBI Taxonomy" id="61616"/>
    <lineage>
        <taxon>Eukaryota</taxon>
        <taxon>Metazoa</taxon>
        <taxon>Chordata</taxon>
        <taxon>Craniata</taxon>
        <taxon>Vertebrata</taxon>
        <taxon>Euteleostomi</taxon>
        <taxon>Amphibia</taxon>
        <taxon>Batrachia</taxon>
        <taxon>Anura</taxon>
        <taxon>Pelobatoidea</taxon>
        <taxon>Pelobatidae</taxon>
        <taxon>Pelobates</taxon>
    </lineage>
</organism>
<dbReference type="Proteomes" id="UP001295444">
    <property type="component" value="Chromosome 01"/>
</dbReference>
<evidence type="ECO:0000313" key="2">
    <source>
        <dbReference type="EMBL" id="CAH2221065.1"/>
    </source>
</evidence>
<dbReference type="AlphaFoldDB" id="A0AAD1QZV2"/>
<dbReference type="Gene3D" id="3.60.10.10">
    <property type="entry name" value="Endonuclease/exonuclease/phosphatase"/>
    <property type="match status" value="1"/>
</dbReference>
<dbReference type="InterPro" id="IPR000477">
    <property type="entry name" value="RT_dom"/>
</dbReference>
<dbReference type="EMBL" id="OW240912">
    <property type="protein sequence ID" value="CAH2221065.1"/>
    <property type="molecule type" value="Genomic_DNA"/>
</dbReference>
<dbReference type="InterPro" id="IPR036691">
    <property type="entry name" value="Endo/exonu/phosph_ase_sf"/>
</dbReference>
<dbReference type="Pfam" id="PF03372">
    <property type="entry name" value="Exo_endo_phos"/>
    <property type="match status" value="1"/>
</dbReference>
<dbReference type="SUPFAM" id="SSF56672">
    <property type="entry name" value="DNA/RNA polymerases"/>
    <property type="match status" value="1"/>
</dbReference>
<dbReference type="InterPro" id="IPR043502">
    <property type="entry name" value="DNA/RNA_pol_sf"/>
</dbReference>
<keyword evidence="3" id="KW-1185">Reference proteome</keyword>
<reference evidence="2" key="1">
    <citation type="submission" date="2022-03" db="EMBL/GenBank/DDBJ databases">
        <authorList>
            <person name="Alioto T."/>
            <person name="Alioto T."/>
            <person name="Gomez Garrido J."/>
        </authorList>
    </citation>
    <scope>NUCLEOTIDE SEQUENCE</scope>
</reference>
<sequence>MGPPHAPYAGRPNWDHLKLYTLNARGLNSPHKRARALRELRALGVSIAFFQETHFHAPQAPKFSNKHYPNGHFAHNPLTKSKGVAILFSANTQFHLEAEVRDTEGRYLFIKGKIGNSTLTFANLYLPNKGQKPFLALALRTLEEFGEGTIIIGVDFNAPLDPKMDTSKGASTIPGHILRGMRTLLSNHQFTDTWRILHHTDRDFTYYSAPHRSYSRIDYFFTQHRDLDTLLAAQIAPMTWSDHAPVIITIEHPKPLKPQWTWKLNESLLEDPLIQTDVRSALEHFFLTNKTPDSTPPTIWEAHKCVIRGILIKHGTRLKKQRTQEIAHLVTQVAQLEAKHKHTLHDATYKQLLETRAKLNSRLQSKIQFQFQLAKKTFYEFGNKSGKLLARALRARRQKCHVQKITAAGTHMLTPKAIADGFRQYYSSLYCLPLHTSRTNSTEATFIAHQKEYIAQNLTSKLPPRAVTALEEDITAEEIHLAIKLAKQGKSPGPDGYTAKYYKTFADALTPHLLTLFNAIHMGNPLDPNTLLAHIVVIPKEGKDPSSCTSYRPISLLNTDLKLLAKILALRLQPLLPDLIHPDQVGFVEGREARDNTVKALNLIHAAGRGHKRALLVSTDAEKAFDRVDWSFLFSTLEHLGMGPHMLARISALYTNPAARVQVNGILSDPFEIRNGTRQGCPLSPLLFVLSLEPFLNAIRTQPNIAGIGGGWGVSKVAAYADDLLFTITDPASSLRELMHQFDTYGILSNLKINFTKSEILNVGCPQPLVNTLQNDFPFHWCTEANT</sequence>
<dbReference type="InterPro" id="IPR005135">
    <property type="entry name" value="Endo/exonuclease/phosphatase"/>
</dbReference>
<dbReference type="Pfam" id="PF00078">
    <property type="entry name" value="RVT_1"/>
    <property type="match status" value="1"/>
</dbReference>
<proteinExistence type="predicted"/>
<feature type="domain" description="Reverse transcriptase" evidence="1">
    <location>
        <begin position="519"/>
        <end position="786"/>
    </location>
</feature>
<protein>
    <recommendedName>
        <fullName evidence="1">Reverse transcriptase domain-containing protein</fullName>
    </recommendedName>
</protein>
<evidence type="ECO:0000313" key="3">
    <source>
        <dbReference type="Proteomes" id="UP001295444"/>
    </source>
</evidence>
<dbReference type="PANTHER" id="PTHR19446">
    <property type="entry name" value="REVERSE TRANSCRIPTASES"/>
    <property type="match status" value="1"/>
</dbReference>
<evidence type="ECO:0000259" key="1">
    <source>
        <dbReference type="PROSITE" id="PS50878"/>
    </source>
</evidence>
<accession>A0AAD1QZV2</accession>
<gene>
    <name evidence="2" type="ORF">PECUL_23A011427</name>
</gene>
<dbReference type="CDD" id="cd09076">
    <property type="entry name" value="L1-EN"/>
    <property type="match status" value="1"/>
</dbReference>
<dbReference type="CDD" id="cd01650">
    <property type="entry name" value="RT_nLTR_like"/>
    <property type="match status" value="1"/>
</dbReference>
<dbReference type="SUPFAM" id="SSF56219">
    <property type="entry name" value="DNase I-like"/>
    <property type="match status" value="1"/>
</dbReference>
<dbReference type="GO" id="GO:0003824">
    <property type="term" value="F:catalytic activity"/>
    <property type="evidence" value="ECO:0007669"/>
    <property type="project" value="InterPro"/>
</dbReference>